<dbReference type="PROSITE" id="PS00134">
    <property type="entry name" value="TRYPSIN_HIS"/>
    <property type="match status" value="1"/>
</dbReference>
<dbReference type="PROSITE" id="PS00135">
    <property type="entry name" value="TRYPSIN_SER"/>
    <property type="match status" value="1"/>
</dbReference>
<proteinExistence type="inferred from homology"/>
<comment type="catalytic activity">
    <reaction evidence="10">
        <text>Preferential cleavage: Arg-|-Xaa, Lys-|-Xaa.</text>
        <dbReference type="EC" id="3.4.21.4"/>
    </reaction>
</comment>
<comment type="caution">
    <text evidence="14">The sequence shown here is derived from an EMBL/GenBank/DDBJ whole genome shotgun (WGS) entry which is preliminary data.</text>
</comment>
<dbReference type="GO" id="GO:0006508">
    <property type="term" value="P:proteolysis"/>
    <property type="evidence" value="ECO:0007669"/>
    <property type="project" value="UniProtKB-KW"/>
</dbReference>
<dbReference type="InterPro" id="IPR009003">
    <property type="entry name" value="Peptidase_S1_PA"/>
</dbReference>
<evidence type="ECO:0000256" key="10">
    <source>
        <dbReference type="ARBA" id="ARBA00036320"/>
    </source>
</evidence>
<evidence type="ECO:0000256" key="5">
    <source>
        <dbReference type="ARBA" id="ARBA00022729"/>
    </source>
</evidence>
<dbReference type="InterPro" id="IPR043504">
    <property type="entry name" value="Peptidase_S1_PA_chymotrypsin"/>
</dbReference>
<keyword evidence="9" id="KW-1015">Disulfide bond</keyword>
<sequence length="262" mass="28104">LIKKNMNRLVLYFIGVIACSVACHGLPNLDFPFGRIVNGEETTIDEHPYQVSIQTTKGNHFCGGSLIGSDIILTAAHCMQSHKALEMQVRLGSTMHNEGGEVVGVKNFKFHEGYNSELMVNDVAVMKLNSPVRQTSKIRTIALADKAPDSGTPAVVSGWGTTCFLFCSSPKNLLAVEVSILTIKDCSSESYSYGTKIQDTMICANGEKKDACQGDSGGPLVSNGKLAGVVSWGNGCAWTNYPGVYADVASLKSWIEKTASEL</sequence>
<evidence type="ECO:0000313" key="15">
    <source>
        <dbReference type="Proteomes" id="UP001200034"/>
    </source>
</evidence>
<dbReference type="InterPro" id="IPR033116">
    <property type="entry name" value="TRYPSIN_SER"/>
</dbReference>
<evidence type="ECO:0000256" key="4">
    <source>
        <dbReference type="ARBA" id="ARBA00022670"/>
    </source>
</evidence>
<organism evidence="14 15">
    <name type="scientific">Drosophila rubida</name>
    <dbReference type="NCBI Taxonomy" id="30044"/>
    <lineage>
        <taxon>Eukaryota</taxon>
        <taxon>Metazoa</taxon>
        <taxon>Ecdysozoa</taxon>
        <taxon>Arthropoda</taxon>
        <taxon>Hexapoda</taxon>
        <taxon>Insecta</taxon>
        <taxon>Pterygota</taxon>
        <taxon>Neoptera</taxon>
        <taxon>Endopterygota</taxon>
        <taxon>Diptera</taxon>
        <taxon>Brachycera</taxon>
        <taxon>Muscomorpha</taxon>
        <taxon>Ephydroidea</taxon>
        <taxon>Drosophilidae</taxon>
        <taxon>Drosophila</taxon>
    </lineage>
</organism>
<comment type="subcellular location">
    <subcellularLocation>
        <location evidence="1">Secreted</location>
        <location evidence="1">Extracellular space</location>
    </subcellularLocation>
</comment>
<dbReference type="EMBL" id="JAJJHW010001655">
    <property type="protein sequence ID" value="KAH8375073.1"/>
    <property type="molecule type" value="Genomic_DNA"/>
</dbReference>
<dbReference type="InterPro" id="IPR001254">
    <property type="entry name" value="Trypsin_dom"/>
</dbReference>
<dbReference type="PRINTS" id="PR00722">
    <property type="entry name" value="CHYMOTRYPSIN"/>
</dbReference>
<dbReference type="PANTHER" id="PTHR24276">
    <property type="entry name" value="POLYSERASE-RELATED"/>
    <property type="match status" value="1"/>
</dbReference>
<evidence type="ECO:0000256" key="9">
    <source>
        <dbReference type="ARBA" id="ARBA00023157"/>
    </source>
</evidence>
<keyword evidence="4 11" id="KW-0645">Protease</keyword>
<dbReference type="InterPro" id="IPR001314">
    <property type="entry name" value="Peptidase_S1A"/>
</dbReference>
<accession>A0AAD4K3K5</accession>
<evidence type="ECO:0000256" key="1">
    <source>
        <dbReference type="ARBA" id="ARBA00004239"/>
    </source>
</evidence>
<keyword evidence="3" id="KW-0964">Secreted</keyword>
<evidence type="ECO:0000256" key="6">
    <source>
        <dbReference type="ARBA" id="ARBA00022801"/>
    </source>
</evidence>
<evidence type="ECO:0000256" key="3">
    <source>
        <dbReference type="ARBA" id="ARBA00022525"/>
    </source>
</evidence>
<dbReference type="GO" id="GO:0005576">
    <property type="term" value="C:extracellular region"/>
    <property type="evidence" value="ECO:0007669"/>
    <property type="project" value="UniProtKB-SubCell"/>
</dbReference>
<evidence type="ECO:0000256" key="8">
    <source>
        <dbReference type="ARBA" id="ARBA00023145"/>
    </source>
</evidence>
<feature type="signal peptide" evidence="12">
    <location>
        <begin position="1"/>
        <end position="25"/>
    </location>
</feature>
<evidence type="ECO:0000259" key="13">
    <source>
        <dbReference type="PROSITE" id="PS50240"/>
    </source>
</evidence>
<dbReference type="PROSITE" id="PS50240">
    <property type="entry name" value="TRYPSIN_DOM"/>
    <property type="match status" value="1"/>
</dbReference>
<dbReference type="Pfam" id="PF00089">
    <property type="entry name" value="Trypsin"/>
    <property type="match status" value="1"/>
</dbReference>
<evidence type="ECO:0000313" key="14">
    <source>
        <dbReference type="EMBL" id="KAH8375073.1"/>
    </source>
</evidence>
<evidence type="ECO:0000256" key="12">
    <source>
        <dbReference type="SAM" id="SignalP"/>
    </source>
</evidence>
<keyword evidence="6 11" id="KW-0378">Hydrolase</keyword>
<reference evidence="14" key="1">
    <citation type="journal article" date="2021" name="Mol. Ecol. Resour.">
        <title>Phylogenomic analyses of the genus Drosophila reveals genomic signals of climate adaptation.</title>
        <authorList>
            <person name="Li F."/>
            <person name="Rane R.V."/>
            <person name="Luria V."/>
            <person name="Xiong Z."/>
            <person name="Chen J."/>
            <person name="Li Z."/>
            <person name="Catullo R.A."/>
            <person name="Griffin P.C."/>
            <person name="Schiffer M."/>
            <person name="Pearce S."/>
            <person name="Lee S.F."/>
            <person name="McElroy K."/>
            <person name="Stocker A."/>
            <person name="Shirriffs J."/>
            <person name="Cockerell F."/>
            <person name="Coppin C."/>
            <person name="Sgro C.M."/>
            <person name="Karger A."/>
            <person name="Cain J.W."/>
            <person name="Weber J.A."/>
            <person name="Santpere G."/>
            <person name="Kirschner M.W."/>
            <person name="Hoffmann A.A."/>
            <person name="Oakeshott J.G."/>
            <person name="Zhang G."/>
        </authorList>
    </citation>
    <scope>NUCLEOTIDE SEQUENCE</scope>
    <source>
        <strain evidence="14">BGI-SZ-2011g</strain>
    </source>
</reference>
<dbReference type="PANTHER" id="PTHR24276:SF94">
    <property type="entry name" value="AT20289P-RELATED"/>
    <property type="match status" value="1"/>
</dbReference>
<evidence type="ECO:0000256" key="11">
    <source>
        <dbReference type="RuleBase" id="RU363034"/>
    </source>
</evidence>
<feature type="chain" id="PRO_5042017341" description="Peptidase S1 domain-containing protein" evidence="12">
    <location>
        <begin position="26"/>
        <end position="262"/>
    </location>
</feature>
<keyword evidence="7 11" id="KW-0720">Serine protease</keyword>
<dbReference type="InterPro" id="IPR050430">
    <property type="entry name" value="Peptidase_S1"/>
</dbReference>
<dbReference type="Gene3D" id="2.40.10.10">
    <property type="entry name" value="Trypsin-like serine proteases"/>
    <property type="match status" value="1"/>
</dbReference>
<dbReference type="CDD" id="cd00190">
    <property type="entry name" value="Tryp_SPc"/>
    <property type="match status" value="1"/>
</dbReference>
<protein>
    <recommendedName>
        <fullName evidence="13">Peptidase S1 domain-containing protein</fullName>
    </recommendedName>
</protein>
<evidence type="ECO:0000256" key="7">
    <source>
        <dbReference type="ARBA" id="ARBA00022825"/>
    </source>
</evidence>
<name>A0AAD4K3K5_9MUSC</name>
<comment type="similarity">
    <text evidence="2">Belongs to the peptidase S1 family.</text>
</comment>
<dbReference type="SMART" id="SM00020">
    <property type="entry name" value="Tryp_SPc"/>
    <property type="match status" value="1"/>
</dbReference>
<keyword evidence="15" id="KW-1185">Reference proteome</keyword>
<keyword evidence="5 12" id="KW-0732">Signal</keyword>
<dbReference type="Proteomes" id="UP001200034">
    <property type="component" value="Unassembled WGS sequence"/>
</dbReference>
<keyword evidence="8" id="KW-0865">Zymogen</keyword>
<dbReference type="SUPFAM" id="SSF50494">
    <property type="entry name" value="Trypsin-like serine proteases"/>
    <property type="match status" value="1"/>
</dbReference>
<dbReference type="AlphaFoldDB" id="A0AAD4K3K5"/>
<feature type="non-terminal residue" evidence="14">
    <location>
        <position position="1"/>
    </location>
</feature>
<feature type="domain" description="Peptidase S1" evidence="13">
    <location>
        <begin position="36"/>
        <end position="260"/>
    </location>
</feature>
<dbReference type="FunFam" id="2.40.10.10:FF:000077">
    <property type="entry name" value="Predicted protein"/>
    <property type="match status" value="1"/>
</dbReference>
<dbReference type="InterPro" id="IPR018114">
    <property type="entry name" value="TRYPSIN_HIS"/>
</dbReference>
<gene>
    <name evidence="14" type="ORF">KR093_002615</name>
</gene>
<evidence type="ECO:0000256" key="2">
    <source>
        <dbReference type="ARBA" id="ARBA00007664"/>
    </source>
</evidence>
<dbReference type="GO" id="GO:0004252">
    <property type="term" value="F:serine-type endopeptidase activity"/>
    <property type="evidence" value="ECO:0007669"/>
    <property type="project" value="UniProtKB-EC"/>
</dbReference>